<accession>A0A7J8F571</accession>
<reference evidence="1 2" key="1">
    <citation type="journal article" date="2020" name="Nature">
        <title>Six reference-quality genomes reveal evolution of bat adaptations.</title>
        <authorList>
            <person name="Jebb D."/>
            <person name="Huang Z."/>
            <person name="Pippel M."/>
            <person name="Hughes G.M."/>
            <person name="Lavrichenko K."/>
            <person name="Devanna P."/>
            <person name="Winkler S."/>
            <person name="Jermiin L.S."/>
            <person name="Skirmuntt E.C."/>
            <person name="Katzourakis A."/>
            <person name="Burkitt-Gray L."/>
            <person name="Ray D.A."/>
            <person name="Sullivan K.A.M."/>
            <person name="Roscito J.G."/>
            <person name="Kirilenko B.M."/>
            <person name="Davalos L.M."/>
            <person name="Corthals A.P."/>
            <person name="Power M.L."/>
            <person name="Jones G."/>
            <person name="Ransome R.D."/>
            <person name="Dechmann D.K.N."/>
            <person name="Locatelli A.G."/>
            <person name="Puechmaille S.J."/>
            <person name="Fedrigo O."/>
            <person name="Jarvis E.D."/>
            <person name="Hiller M."/>
            <person name="Vernes S.C."/>
            <person name="Myers E.W."/>
            <person name="Teeling E.C."/>
        </authorList>
    </citation>
    <scope>NUCLEOTIDE SEQUENCE [LARGE SCALE GENOMIC DNA]</scope>
    <source>
        <strain evidence="1">MRouAeg1</strain>
        <tissue evidence="1">Muscle</tissue>
    </source>
</reference>
<organism evidence="1 2">
    <name type="scientific">Rousettus aegyptiacus</name>
    <name type="common">Egyptian fruit bat</name>
    <name type="synonym">Pteropus aegyptiacus</name>
    <dbReference type="NCBI Taxonomy" id="9407"/>
    <lineage>
        <taxon>Eukaryota</taxon>
        <taxon>Metazoa</taxon>
        <taxon>Chordata</taxon>
        <taxon>Craniata</taxon>
        <taxon>Vertebrata</taxon>
        <taxon>Euteleostomi</taxon>
        <taxon>Mammalia</taxon>
        <taxon>Eutheria</taxon>
        <taxon>Laurasiatheria</taxon>
        <taxon>Chiroptera</taxon>
        <taxon>Yinpterochiroptera</taxon>
        <taxon>Pteropodoidea</taxon>
        <taxon>Pteropodidae</taxon>
        <taxon>Rousettinae</taxon>
        <taxon>Rousettus</taxon>
    </lineage>
</organism>
<dbReference type="AlphaFoldDB" id="A0A7J8F571"/>
<comment type="caution">
    <text evidence="1">The sequence shown here is derived from an EMBL/GenBank/DDBJ whole genome shotgun (WGS) entry which is preliminary data.</text>
</comment>
<dbReference type="InterPro" id="IPR031659">
    <property type="entry name" value="SPATA9"/>
</dbReference>
<gene>
    <name evidence="1" type="ORF">HJG63_018339</name>
</gene>
<name>A0A7J8F571_ROUAE</name>
<keyword evidence="2" id="KW-1185">Reference proteome</keyword>
<sequence length="50" mass="5906">MDLVDEFKDEFPTILRLSQSNQNKNFRGSTNDVWKSFVLILGFLNMKVRL</sequence>
<dbReference type="Proteomes" id="UP000593571">
    <property type="component" value="Unassembled WGS sequence"/>
</dbReference>
<proteinExistence type="predicted"/>
<dbReference type="Pfam" id="PF15824">
    <property type="entry name" value="SPATA9"/>
    <property type="match status" value="1"/>
</dbReference>
<dbReference type="EMBL" id="JACASE010000008">
    <property type="protein sequence ID" value="KAF6442382.1"/>
    <property type="molecule type" value="Genomic_DNA"/>
</dbReference>
<evidence type="ECO:0000313" key="2">
    <source>
        <dbReference type="Proteomes" id="UP000593571"/>
    </source>
</evidence>
<protein>
    <submittedName>
        <fullName evidence="1">Spermatogenesis associated 9</fullName>
    </submittedName>
</protein>
<evidence type="ECO:0000313" key="1">
    <source>
        <dbReference type="EMBL" id="KAF6442382.1"/>
    </source>
</evidence>